<dbReference type="Pfam" id="PF01965">
    <property type="entry name" value="DJ-1_PfpI"/>
    <property type="match status" value="1"/>
</dbReference>
<dbReference type="InterPro" id="IPR029062">
    <property type="entry name" value="Class_I_gatase-like"/>
</dbReference>
<dbReference type="InterPro" id="IPR052158">
    <property type="entry name" value="INH-QAR"/>
</dbReference>
<dbReference type="Pfam" id="PF12833">
    <property type="entry name" value="HTH_18"/>
    <property type="match status" value="1"/>
</dbReference>
<dbReference type="SUPFAM" id="SSF46689">
    <property type="entry name" value="Homeodomain-like"/>
    <property type="match status" value="2"/>
</dbReference>
<dbReference type="EMBL" id="JBHMBW010000098">
    <property type="protein sequence ID" value="MFB9630503.1"/>
    <property type="molecule type" value="Genomic_DNA"/>
</dbReference>
<keyword evidence="5" id="KW-1185">Reference proteome</keyword>
<dbReference type="InterPro" id="IPR002818">
    <property type="entry name" value="DJ-1/PfpI"/>
</dbReference>
<comment type="caution">
    <text evidence="4">The sequence shown here is derived from an EMBL/GenBank/DDBJ whole genome shotgun (WGS) entry which is preliminary data.</text>
</comment>
<dbReference type="SUPFAM" id="SSF52317">
    <property type="entry name" value="Class I glutamine amidotransferase-like"/>
    <property type="match status" value="1"/>
</dbReference>
<keyword evidence="2" id="KW-0804">Transcription</keyword>
<evidence type="ECO:0000313" key="4">
    <source>
        <dbReference type="EMBL" id="MFB9630503.1"/>
    </source>
</evidence>
<dbReference type="PANTHER" id="PTHR43130:SF3">
    <property type="entry name" value="HTH-TYPE TRANSCRIPTIONAL REGULATOR RV1931C"/>
    <property type="match status" value="1"/>
</dbReference>
<gene>
    <name evidence="4" type="ORF">ACFFSA_46150</name>
</gene>
<dbReference type="InterPro" id="IPR018060">
    <property type="entry name" value="HTH_AraC"/>
</dbReference>
<dbReference type="Gene3D" id="3.40.50.880">
    <property type="match status" value="1"/>
</dbReference>
<feature type="domain" description="HTH araC/xylS-type" evidence="3">
    <location>
        <begin position="217"/>
        <end position="315"/>
    </location>
</feature>
<reference evidence="4 5" key="1">
    <citation type="submission" date="2024-09" db="EMBL/GenBank/DDBJ databases">
        <authorList>
            <person name="Sun Q."/>
            <person name="Mori K."/>
        </authorList>
    </citation>
    <scope>NUCLEOTIDE SEQUENCE [LARGE SCALE GENOMIC DNA]</scope>
    <source>
        <strain evidence="4 5">JCM 3143</strain>
    </source>
</reference>
<dbReference type="SMART" id="SM00342">
    <property type="entry name" value="HTH_ARAC"/>
    <property type="match status" value="1"/>
</dbReference>
<evidence type="ECO:0000256" key="2">
    <source>
        <dbReference type="ARBA" id="ARBA00023163"/>
    </source>
</evidence>
<proteinExistence type="predicted"/>
<dbReference type="InterPro" id="IPR009057">
    <property type="entry name" value="Homeodomain-like_sf"/>
</dbReference>
<keyword evidence="1" id="KW-0805">Transcription regulation</keyword>
<sequence>MHRVAVLAVDGIIPFELSIPSRIFGTAQGPGGEPLYEVVTCTPDGTPVATAADYRVAVEHDASVLERADTVVVPAAEWFSGITGRDSLPAGLDGALARIRPGARVVSICVGTFVLAAVGLLDGRPATTHWRHAERFAAVFPKVRVDADVLFVDDGDVLTSAGASAGVDLFLHLVRRDHGSRVANQVARGCVVPPWRDGGQAQYIEHPVPEPSSVGTAPTRAWAMERLGAPLRLDDLAGHAGMSRRTFTRHFRQEVGLSPGQWLIQQRVALARHLLETSDLPVDRIADRAGFGTPASLRQHLQAAVGVSPHAYRRTFHLAN</sequence>
<evidence type="ECO:0000256" key="1">
    <source>
        <dbReference type="ARBA" id="ARBA00023015"/>
    </source>
</evidence>
<dbReference type="PANTHER" id="PTHR43130">
    <property type="entry name" value="ARAC-FAMILY TRANSCRIPTIONAL REGULATOR"/>
    <property type="match status" value="1"/>
</dbReference>
<accession>A0ABV5SHD6</accession>
<evidence type="ECO:0000259" key="3">
    <source>
        <dbReference type="PROSITE" id="PS01124"/>
    </source>
</evidence>
<name>A0ABV5SHD6_9ACTN</name>
<dbReference type="PROSITE" id="PS01124">
    <property type="entry name" value="HTH_ARAC_FAMILY_2"/>
    <property type="match status" value="1"/>
</dbReference>
<organism evidence="4 5">
    <name type="scientific">Nonomuraea helvata</name>
    <dbReference type="NCBI Taxonomy" id="37484"/>
    <lineage>
        <taxon>Bacteria</taxon>
        <taxon>Bacillati</taxon>
        <taxon>Actinomycetota</taxon>
        <taxon>Actinomycetes</taxon>
        <taxon>Streptosporangiales</taxon>
        <taxon>Streptosporangiaceae</taxon>
        <taxon>Nonomuraea</taxon>
    </lineage>
</organism>
<dbReference type="RefSeq" id="WP_344991968.1">
    <property type="nucleotide sequence ID" value="NZ_BAAAXV010000005.1"/>
</dbReference>
<protein>
    <submittedName>
        <fullName evidence="4">GlxA family transcriptional regulator</fullName>
    </submittedName>
</protein>
<dbReference type="CDD" id="cd03137">
    <property type="entry name" value="GATase1_AraC_1"/>
    <property type="match status" value="1"/>
</dbReference>
<evidence type="ECO:0000313" key="5">
    <source>
        <dbReference type="Proteomes" id="UP001589532"/>
    </source>
</evidence>
<dbReference type="Gene3D" id="1.10.10.60">
    <property type="entry name" value="Homeodomain-like"/>
    <property type="match status" value="1"/>
</dbReference>
<dbReference type="Proteomes" id="UP001589532">
    <property type="component" value="Unassembled WGS sequence"/>
</dbReference>